<protein>
    <submittedName>
        <fullName evidence="2">Sporulation initiation factor Spo0A C-terminal domain-containing protein</fullName>
    </submittedName>
</protein>
<comment type="caution">
    <text evidence="2">The sequence shown here is derived from an EMBL/GenBank/DDBJ whole genome shotgun (WGS) entry which is preliminary data.</text>
</comment>
<evidence type="ECO:0000313" key="2">
    <source>
        <dbReference type="EMBL" id="MEQ2358188.1"/>
    </source>
</evidence>
<reference evidence="2 3" key="1">
    <citation type="submission" date="2024-03" db="EMBL/GenBank/DDBJ databases">
        <title>Human intestinal bacterial collection.</title>
        <authorList>
            <person name="Pauvert C."/>
            <person name="Hitch T.C.A."/>
            <person name="Clavel T."/>
        </authorList>
    </citation>
    <scope>NUCLEOTIDE SEQUENCE [LARGE SCALE GENOMIC DNA]</scope>
    <source>
        <strain evidence="2 3">CLA-AA-H95</strain>
    </source>
</reference>
<evidence type="ECO:0000313" key="3">
    <source>
        <dbReference type="Proteomes" id="UP001446032"/>
    </source>
</evidence>
<dbReference type="EMBL" id="JBBMEI010000019">
    <property type="protein sequence ID" value="MEQ2358188.1"/>
    <property type="molecule type" value="Genomic_DNA"/>
</dbReference>
<gene>
    <name evidence="2" type="ORF">WMO75_07555</name>
</gene>
<dbReference type="RefSeq" id="WP_349077885.1">
    <property type="nucleotide sequence ID" value="NZ_JBBMEI010000019.1"/>
</dbReference>
<accession>A0ABV1AKX9</accession>
<dbReference type="InterPro" id="IPR036388">
    <property type="entry name" value="WH-like_DNA-bd_sf"/>
</dbReference>
<keyword evidence="3" id="KW-1185">Reference proteome</keyword>
<dbReference type="InterPro" id="IPR014879">
    <property type="entry name" value="Spo0A_C"/>
</dbReference>
<organism evidence="2 3">
    <name type="scientific">Blautia intestinihominis</name>
    <dbReference type="NCBI Taxonomy" id="3133152"/>
    <lineage>
        <taxon>Bacteria</taxon>
        <taxon>Bacillati</taxon>
        <taxon>Bacillota</taxon>
        <taxon>Clostridia</taxon>
        <taxon>Lachnospirales</taxon>
        <taxon>Lachnospiraceae</taxon>
        <taxon>Blautia</taxon>
    </lineage>
</organism>
<dbReference type="GO" id="GO:0003743">
    <property type="term" value="F:translation initiation factor activity"/>
    <property type="evidence" value="ECO:0007669"/>
    <property type="project" value="UniProtKB-KW"/>
</dbReference>
<dbReference type="Proteomes" id="UP001446032">
    <property type="component" value="Unassembled WGS sequence"/>
</dbReference>
<dbReference type="Pfam" id="PF08769">
    <property type="entry name" value="Spo0A_C"/>
    <property type="match status" value="1"/>
</dbReference>
<keyword evidence="2" id="KW-0648">Protein biosynthesis</keyword>
<dbReference type="SUPFAM" id="SSF46894">
    <property type="entry name" value="C-terminal effector domain of the bipartite response regulators"/>
    <property type="match status" value="1"/>
</dbReference>
<name>A0ABV1AKX9_9FIRM</name>
<keyword evidence="2" id="KW-0396">Initiation factor</keyword>
<proteinExistence type="predicted"/>
<sequence length="127" mass="15106">MRKVYRLIRQLGVTSKYKGYCYVAEAVRMFMEIQDHPIKITKDIYPSLAKQFKSTPVNVEHDIRTVINVCWESNKEAMNEIAGYPLRYKPTNSEFIDMMAYYLMQMEIETTHSDRKLYPDYNMVKSI</sequence>
<dbReference type="Gene3D" id="1.10.10.10">
    <property type="entry name" value="Winged helix-like DNA-binding domain superfamily/Winged helix DNA-binding domain"/>
    <property type="match status" value="1"/>
</dbReference>
<dbReference type="InterPro" id="IPR016032">
    <property type="entry name" value="Sig_transdc_resp-reg_C-effctor"/>
</dbReference>
<evidence type="ECO:0000259" key="1">
    <source>
        <dbReference type="Pfam" id="PF08769"/>
    </source>
</evidence>
<feature type="domain" description="Sporulation initiation factor Spo0A C-terminal" evidence="1">
    <location>
        <begin position="4"/>
        <end position="102"/>
    </location>
</feature>